<dbReference type="CDD" id="cd06581">
    <property type="entry name" value="TM_PBP1_LivM_like"/>
    <property type="match status" value="1"/>
</dbReference>
<dbReference type="Pfam" id="PF02653">
    <property type="entry name" value="BPD_transp_2"/>
    <property type="match status" value="1"/>
</dbReference>
<dbReference type="PANTHER" id="PTHR30482">
    <property type="entry name" value="HIGH-AFFINITY BRANCHED-CHAIN AMINO ACID TRANSPORT SYSTEM PERMEASE"/>
    <property type="match status" value="1"/>
</dbReference>
<dbReference type="InterPro" id="IPR043428">
    <property type="entry name" value="LivM-like"/>
</dbReference>
<sequence length="296" mass="30856">MSDFLISSFTIAGIYALMALGLNLQAGWSGLLNFGHIAFAGLGAYATGIVIQAGGSGWTGALVGVGLAMALGWAVARLGRQLGSDYWGIATLAIAEILRTIATNEGWLTGGAQGISAIPSLFDGLPRPWNAVTFLGLVLAVVAVAALSLRRVANGRFGRALRLMREEPQLAACMGYDLKSLKTRALMAGAAVTALAGSLYAHYMSFAGPDYMVASETFLLWTMVMIGGMGNTAGVLVGVLLVQAAYSAVPFAKDWFGFGSDLAGALRLGLIGLILLACLLWRSEGLVPEKLRKIPA</sequence>
<evidence type="ECO:0000256" key="1">
    <source>
        <dbReference type="ARBA" id="ARBA00004651"/>
    </source>
</evidence>
<dbReference type="InterPro" id="IPR001851">
    <property type="entry name" value="ABC_transp_permease"/>
</dbReference>
<dbReference type="Proteomes" id="UP000193427">
    <property type="component" value="Chromosome"/>
</dbReference>
<evidence type="ECO:0000256" key="2">
    <source>
        <dbReference type="ARBA" id="ARBA00022475"/>
    </source>
</evidence>
<evidence type="ECO:0000256" key="3">
    <source>
        <dbReference type="ARBA" id="ARBA00022692"/>
    </source>
</evidence>
<proteinExistence type="predicted"/>
<dbReference type="RefSeq" id="WP_085750069.1">
    <property type="nucleotide sequence ID" value="NZ_BSPR01000008.1"/>
</dbReference>
<evidence type="ECO:0000256" key="5">
    <source>
        <dbReference type="ARBA" id="ARBA00023136"/>
    </source>
</evidence>
<protein>
    <submittedName>
        <fullName evidence="6">ABC transporter permease</fullName>
    </submittedName>
</protein>
<evidence type="ECO:0000313" key="7">
    <source>
        <dbReference type="Proteomes" id="UP000193427"/>
    </source>
</evidence>
<evidence type="ECO:0000256" key="4">
    <source>
        <dbReference type="ARBA" id="ARBA00022989"/>
    </source>
</evidence>
<dbReference type="GO" id="GO:0005886">
    <property type="term" value="C:plasma membrane"/>
    <property type="evidence" value="ECO:0007669"/>
    <property type="project" value="UniProtKB-SubCell"/>
</dbReference>
<reference evidence="6 7" key="1">
    <citation type="submission" date="2016-04" db="EMBL/GenBank/DDBJ databases">
        <title>Complete genome sequence of natural rubber-degrading, novel Gram-negative bacterium, Rhizobacter gummiphilus strain NS21.</title>
        <authorList>
            <person name="Tabata M."/>
            <person name="Kasai D."/>
            <person name="Fukuda M."/>
        </authorList>
    </citation>
    <scope>NUCLEOTIDE SEQUENCE [LARGE SCALE GENOMIC DNA]</scope>
    <source>
        <strain evidence="6 7">NS21</strain>
    </source>
</reference>
<evidence type="ECO:0000313" key="6">
    <source>
        <dbReference type="EMBL" id="ARN19802.1"/>
    </source>
</evidence>
<keyword evidence="2" id="KW-1003">Cell membrane</keyword>
<gene>
    <name evidence="6" type="ORF">A4W93_07680</name>
</gene>
<comment type="subcellular location">
    <subcellularLocation>
        <location evidence="1">Cell membrane</location>
        <topology evidence="1">Multi-pass membrane protein</topology>
    </subcellularLocation>
</comment>
<dbReference type="STRING" id="946333.A4W93_07680"/>
<dbReference type="KEGG" id="rgu:A4W93_07680"/>
<name>A0A1W6L6F2_9BURK</name>
<keyword evidence="7" id="KW-1185">Reference proteome</keyword>
<dbReference type="AlphaFoldDB" id="A0A1W6L6F2"/>
<organism evidence="6 7">
    <name type="scientific">Piscinibacter gummiphilus</name>
    <dbReference type="NCBI Taxonomy" id="946333"/>
    <lineage>
        <taxon>Bacteria</taxon>
        <taxon>Pseudomonadati</taxon>
        <taxon>Pseudomonadota</taxon>
        <taxon>Betaproteobacteria</taxon>
        <taxon>Burkholderiales</taxon>
        <taxon>Sphaerotilaceae</taxon>
        <taxon>Piscinibacter</taxon>
    </lineage>
</organism>
<accession>A0A1W6L6F2</accession>
<dbReference type="GO" id="GO:0015658">
    <property type="term" value="F:branched-chain amino acid transmembrane transporter activity"/>
    <property type="evidence" value="ECO:0007669"/>
    <property type="project" value="InterPro"/>
</dbReference>
<keyword evidence="5" id="KW-0472">Membrane</keyword>
<dbReference type="PANTHER" id="PTHR30482:SF10">
    <property type="entry name" value="HIGH-AFFINITY BRANCHED-CHAIN AMINO ACID TRANSPORT PROTEIN BRAE"/>
    <property type="match status" value="1"/>
</dbReference>
<dbReference type="EMBL" id="CP015118">
    <property type="protein sequence ID" value="ARN19802.1"/>
    <property type="molecule type" value="Genomic_DNA"/>
</dbReference>
<keyword evidence="3" id="KW-0812">Transmembrane</keyword>
<dbReference type="OrthoDB" id="9814461at2"/>
<keyword evidence="4" id="KW-1133">Transmembrane helix</keyword>